<evidence type="ECO:0000256" key="12">
    <source>
        <dbReference type="RuleBase" id="RU361133"/>
    </source>
</evidence>
<dbReference type="CDD" id="cd00275">
    <property type="entry name" value="C2_PLC_like"/>
    <property type="match status" value="1"/>
</dbReference>
<keyword evidence="2" id="KW-0597">Phosphoprotein</keyword>
<feature type="compositionally biased region" description="Basic and acidic residues" evidence="14">
    <location>
        <begin position="184"/>
        <end position="194"/>
    </location>
</feature>
<evidence type="ECO:0000259" key="15">
    <source>
        <dbReference type="PROSITE" id="PS50004"/>
    </source>
</evidence>
<dbReference type="PROSITE" id="PS50007">
    <property type="entry name" value="PIPLC_X_DOMAIN"/>
    <property type="match status" value="1"/>
</dbReference>
<dbReference type="InterPro" id="IPR001711">
    <property type="entry name" value="PLipase_C_Pinositol-sp_Y"/>
</dbReference>
<evidence type="ECO:0000256" key="8">
    <source>
        <dbReference type="ARBA" id="ARBA00023674"/>
    </source>
</evidence>
<feature type="coiled-coil region" evidence="13">
    <location>
        <begin position="908"/>
        <end position="948"/>
    </location>
</feature>
<dbReference type="Gene3D" id="2.60.40.150">
    <property type="entry name" value="C2 domain"/>
    <property type="match status" value="1"/>
</dbReference>
<dbReference type="GO" id="GO:0016042">
    <property type="term" value="P:lipid catabolic process"/>
    <property type="evidence" value="ECO:0007669"/>
    <property type="project" value="UniProtKB-KW"/>
</dbReference>
<dbReference type="FunFam" id="1.20.1230.10:FF:000002">
    <property type="entry name" value="1-phosphatidylinositol 4,5-bisphosphate phosphodiesterase"/>
    <property type="match status" value="1"/>
</dbReference>
<dbReference type="InterPro" id="IPR000909">
    <property type="entry name" value="PLipase_C_PInositol-sp_X_dom"/>
</dbReference>
<feature type="domain" description="PI-PLC Y-box" evidence="16">
    <location>
        <begin position="284"/>
        <end position="434"/>
    </location>
</feature>
<keyword evidence="19" id="KW-1267">Proteomics identification</keyword>
<dbReference type="SMART" id="SM00148">
    <property type="entry name" value="PLCXc"/>
    <property type="match status" value="1"/>
</dbReference>
<dbReference type="GO" id="GO:0048015">
    <property type="term" value="P:phosphatidylinositol-mediated signaling"/>
    <property type="evidence" value="ECO:0007669"/>
    <property type="project" value="TreeGrafter"/>
</dbReference>
<evidence type="ECO:0000313" key="18">
    <source>
        <dbReference type="Proteomes" id="UP000290572"/>
    </source>
</evidence>
<name>A0A498NTC0_LABRO</name>
<dbReference type="PROSITE" id="PS50008">
    <property type="entry name" value="PIPLC_Y_DOMAIN"/>
    <property type="match status" value="1"/>
</dbReference>
<dbReference type="GO" id="GO:0051209">
    <property type="term" value="P:release of sequestered calcium ion into cytosol"/>
    <property type="evidence" value="ECO:0007669"/>
    <property type="project" value="TreeGrafter"/>
</dbReference>
<dbReference type="SUPFAM" id="SSF51695">
    <property type="entry name" value="PLC-like phosphodiesterases"/>
    <property type="match status" value="2"/>
</dbReference>
<feature type="binding site" evidence="11">
    <location>
        <position position="74"/>
    </location>
    <ligand>
        <name>Ca(2+)</name>
        <dbReference type="ChEBI" id="CHEBI:29108"/>
    </ligand>
</feature>
<dbReference type="GO" id="GO:0004435">
    <property type="term" value="F:phosphatidylinositol-4,5-bisphosphate phospholipase C activity"/>
    <property type="evidence" value="ECO:0007669"/>
    <property type="project" value="UniProtKB-EC"/>
</dbReference>
<dbReference type="InterPro" id="IPR042531">
    <property type="entry name" value="PLC-beta_C_sf"/>
</dbReference>
<dbReference type="Pfam" id="PF00168">
    <property type="entry name" value="C2"/>
    <property type="match status" value="1"/>
</dbReference>
<evidence type="ECO:0000256" key="10">
    <source>
        <dbReference type="PIRSR" id="PIRSR000956-1"/>
    </source>
</evidence>
<dbReference type="InterPro" id="IPR001192">
    <property type="entry name" value="PI-PLC_fam"/>
</dbReference>
<keyword evidence="11" id="KW-0479">Metal-binding</keyword>
<feature type="active site" evidence="10">
    <location>
        <position position="89"/>
    </location>
</feature>
<dbReference type="InterPro" id="IPR035892">
    <property type="entry name" value="C2_domain_sf"/>
</dbReference>
<feature type="active site" evidence="10">
    <location>
        <position position="42"/>
    </location>
</feature>
<feature type="compositionally biased region" description="Polar residues" evidence="14">
    <location>
        <begin position="631"/>
        <end position="652"/>
    </location>
</feature>
<evidence type="ECO:0000256" key="14">
    <source>
        <dbReference type="SAM" id="MobiDB-lite"/>
    </source>
</evidence>
<dbReference type="PANTHER" id="PTHR10336">
    <property type="entry name" value="PHOSPHOINOSITIDE-SPECIFIC PHOSPHOLIPASE C FAMILY PROTEIN"/>
    <property type="match status" value="1"/>
</dbReference>
<evidence type="ECO:0000256" key="3">
    <source>
        <dbReference type="ARBA" id="ARBA00022801"/>
    </source>
</evidence>
<dbReference type="SMART" id="SM00239">
    <property type="entry name" value="C2"/>
    <property type="match status" value="1"/>
</dbReference>
<keyword evidence="7" id="KW-0807">Transducer</keyword>
<comment type="catalytic activity">
    <reaction evidence="9">
        <text>a 1,2-diacyl-sn-glycero-3-phospho-(1D-myo-inositol) + H2O = 1D-myo-inositol 1-phosphate + a 1,2-diacyl-sn-glycerol + H(+)</text>
        <dbReference type="Rhea" id="RHEA:43484"/>
        <dbReference type="ChEBI" id="CHEBI:15377"/>
        <dbReference type="ChEBI" id="CHEBI:15378"/>
        <dbReference type="ChEBI" id="CHEBI:17815"/>
        <dbReference type="ChEBI" id="CHEBI:57880"/>
        <dbReference type="ChEBI" id="CHEBI:58433"/>
    </reaction>
    <physiologicalReaction direction="left-to-right" evidence="9">
        <dbReference type="Rhea" id="RHEA:43485"/>
    </physiologicalReaction>
</comment>
<reference evidence="17 18" key="1">
    <citation type="submission" date="2018-03" db="EMBL/GenBank/DDBJ databases">
        <title>Draft genome sequence of Rohu Carp (Labeo rohita).</title>
        <authorList>
            <person name="Das P."/>
            <person name="Kushwaha B."/>
            <person name="Joshi C.G."/>
            <person name="Kumar D."/>
            <person name="Nagpure N.S."/>
            <person name="Sahoo L."/>
            <person name="Das S.P."/>
            <person name="Bit A."/>
            <person name="Patnaik S."/>
            <person name="Meher P.K."/>
            <person name="Jayasankar P."/>
            <person name="Koringa P.G."/>
            <person name="Patel N.V."/>
            <person name="Hinsu A.T."/>
            <person name="Kumar R."/>
            <person name="Pandey M."/>
            <person name="Agarwal S."/>
            <person name="Srivastava S."/>
            <person name="Singh M."/>
            <person name="Iquebal M.A."/>
            <person name="Jaiswal S."/>
            <person name="Angadi U.B."/>
            <person name="Kumar N."/>
            <person name="Raza M."/>
            <person name="Shah T.M."/>
            <person name="Rai A."/>
            <person name="Jena J.K."/>
        </authorList>
    </citation>
    <scope>NUCLEOTIDE SEQUENCE [LARGE SCALE GENOMIC DNA]</scope>
    <source>
        <strain evidence="17">DASCIFA01</strain>
        <tissue evidence="17">Testis</tissue>
    </source>
</reference>
<comment type="caution">
    <text evidence="17">The sequence shown here is derived from an EMBL/GenBank/DDBJ whole genome shotgun (WGS) entry which is preliminary data.</text>
</comment>
<dbReference type="GO" id="GO:0120548">
    <property type="term" value="F:phosphatidylinositol phospholipase C activity"/>
    <property type="evidence" value="ECO:0007669"/>
    <property type="project" value="RHEA"/>
</dbReference>
<feature type="region of interest" description="Disordered" evidence="14">
    <location>
        <begin position="184"/>
        <end position="258"/>
    </location>
</feature>
<keyword evidence="5 12" id="KW-0442">Lipid degradation</keyword>
<sequence length="956" mass="108949">MSCDGFCRYLMSDENAPVFLDRLDLCQEMEHPLAHYFISSSHNTYLTGRQFGGKSSVEMYRQVLLSGCRCVELDCWDGKGEDQEPIITHGKAMCTDILFKDVIQAIKETAFVTSEYPVILSFENHCSKPQQYKMAKYCEEIFGDLLLKQPLEGFPIESGQPLPSPNDLKRKILIKNKRLKPEVEQTLDGKELNSDMKTSNTLSLSEDPSDPDAQDSSLRKKIPDDDVTEISEATEITDATDVSEASDLENKKKGVETAEDADAEQQLIASYKYEGATTNIHPYLSAMVNYAQPVKFQGFEVAEERNIHHNMSSFNESVGLGYLKTNAIEFVKYPLTSAHNYPSALKRSGDTVLNDAEITSLPQTRSYNKRQMSRIYPKGGRVDSSNYMPQIFWNAGCQMVSLNFQTPDLGMQLNQGKFEYNGACGYLLKPDFMRRADRMFDPFSETPVDGVIAATCSVFSGQFLSDKKIGTYVEVDMYGLPTDTIRKEFRTRMVMNNGLNPYYNEEPFVFRKVILPDLAVLRIAVYDDNNKLIGQRILPLDGLQAGYRHISLRNEGNKPLSLPTVFCNIVLKTYVPDGFGAIVDALSDPKKFLTIAEKRADQMRALGIETSDIADVPNENCKSDKKGKVSQVKTNVTPQSSSEVNATQNNISESKRGETHTHTHTHTIMEVKYNSAIVNQVNIEDLKQMKTFIKLMKKQQKELNTLKKRHAKEHNAMQKSHCTQVDKMVAQHDKEKFTLEKLLEKAIKKRGENNCSDLKKETAIKVETLTTDHKEKVKDMVAQHTKEWSEMINCHSTEEQEMKDAHVTQQCELLRKLLASVQEQQTLQLKLIHERQSKEMKANQAKTSMENSKAISQDKSIKNKAERERRVRELNCSNTKKFLEERKRLNHAEDEDVDVHVLVSQLAMKQAKELEQLQKSQREQLEKLEKFNEQAKDMQKMVKLEEDMDRRPATVV</sequence>
<evidence type="ECO:0000256" key="13">
    <source>
        <dbReference type="SAM" id="Coils"/>
    </source>
</evidence>
<feature type="compositionally biased region" description="Basic and acidic residues" evidence="14">
    <location>
        <begin position="859"/>
        <end position="871"/>
    </location>
</feature>
<dbReference type="PROSITE" id="PS50004">
    <property type="entry name" value="C2"/>
    <property type="match status" value="1"/>
</dbReference>
<keyword evidence="6 12" id="KW-0443">Lipid metabolism</keyword>
<comment type="cofactor">
    <cofactor evidence="11">
        <name>Ca(2+)</name>
        <dbReference type="ChEBI" id="CHEBI:29108"/>
    </cofactor>
    <text evidence="11">Binds 1 Ca(2+) ion per subunit.</text>
</comment>
<dbReference type="Pfam" id="PF00388">
    <property type="entry name" value="PI-PLC-X"/>
    <property type="match status" value="1"/>
</dbReference>
<feature type="domain" description="C2" evidence="15">
    <location>
        <begin position="435"/>
        <end position="560"/>
    </location>
</feature>
<feature type="compositionally biased region" description="Polar residues" evidence="14">
    <location>
        <begin position="844"/>
        <end position="858"/>
    </location>
</feature>
<dbReference type="AlphaFoldDB" id="A0A498NTC0"/>
<evidence type="ECO:0000256" key="5">
    <source>
        <dbReference type="ARBA" id="ARBA00022963"/>
    </source>
</evidence>
<dbReference type="Proteomes" id="UP000290572">
    <property type="component" value="Unassembled WGS sequence"/>
</dbReference>
<evidence type="ECO:0000259" key="16">
    <source>
        <dbReference type="PROSITE" id="PS50008"/>
    </source>
</evidence>
<dbReference type="InterPro" id="IPR016280">
    <property type="entry name" value="PLC-beta"/>
</dbReference>
<dbReference type="Gene3D" id="3.20.20.190">
    <property type="entry name" value="Phosphatidylinositol (PI) phosphodiesterase"/>
    <property type="match status" value="1"/>
</dbReference>
<comment type="catalytic activity">
    <reaction evidence="8">
        <text>a 1,2-diacyl-sn-glycero-3-phospho-(1D-myo-inositol-4,5-bisphosphate) + H2O = 1D-myo-inositol 1,4,5-trisphosphate + a 1,2-diacyl-sn-glycerol + H(+)</text>
        <dbReference type="Rhea" id="RHEA:33179"/>
        <dbReference type="ChEBI" id="CHEBI:15377"/>
        <dbReference type="ChEBI" id="CHEBI:15378"/>
        <dbReference type="ChEBI" id="CHEBI:17815"/>
        <dbReference type="ChEBI" id="CHEBI:58456"/>
        <dbReference type="ChEBI" id="CHEBI:203600"/>
        <dbReference type="EC" id="3.1.4.11"/>
    </reaction>
    <physiologicalReaction direction="left-to-right" evidence="8">
        <dbReference type="Rhea" id="RHEA:33180"/>
    </physiologicalReaction>
</comment>
<feature type="compositionally biased region" description="Polar residues" evidence="14">
    <location>
        <begin position="195"/>
        <end position="206"/>
    </location>
</feature>
<feature type="binding site" evidence="11">
    <location>
        <position position="43"/>
    </location>
    <ligand>
        <name>Ca(2+)</name>
        <dbReference type="ChEBI" id="CHEBI:29108"/>
    </ligand>
</feature>
<evidence type="ECO:0000313" key="17">
    <source>
        <dbReference type="EMBL" id="RXN34958.1"/>
    </source>
</evidence>
<evidence type="ECO:0000256" key="6">
    <source>
        <dbReference type="ARBA" id="ARBA00023098"/>
    </source>
</evidence>
<dbReference type="STRING" id="84645.A0A498NTC0"/>
<dbReference type="InterPro" id="IPR014815">
    <property type="entry name" value="PLC-beta_C"/>
</dbReference>
<feature type="region of interest" description="Disordered" evidence="14">
    <location>
        <begin position="617"/>
        <end position="660"/>
    </location>
</feature>
<feature type="coiled-coil region" evidence="13">
    <location>
        <begin position="689"/>
        <end position="716"/>
    </location>
</feature>
<evidence type="ECO:0000256" key="9">
    <source>
        <dbReference type="ARBA" id="ARBA00023726"/>
    </source>
</evidence>
<feature type="region of interest" description="Disordered" evidence="14">
    <location>
        <begin position="842"/>
        <end position="871"/>
    </location>
</feature>
<dbReference type="CDD" id="cd08591">
    <property type="entry name" value="PI-PLCc_beta"/>
    <property type="match status" value="1"/>
</dbReference>
<keyword evidence="4 11" id="KW-0106">Calcium</keyword>
<dbReference type="PRINTS" id="PR00390">
    <property type="entry name" value="PHPHLIPASEC"/>
</dbReference>
<evidence type="ECO:0000256" key="4">
    <source>
        <dbReference type="ARBA" id="ARBA00022837"/>
    </source>
</evidence>
<evidence type="ECO:0000256" key="2">
    <source>
        <dbReference type="ARBA" id="ARBA00022553"/>
    </source>
</evidence>
<organism evidence="17 18">
    <name type="scientific">Labeo rohita</name>
    <name type="common">Indian major carp</name>
    <name type="synonym">Cyprinus rohita</name>
    <dbReference type="NCBI Taxonomy" id="84645"/>
    <lineage>
        <taxon>Eukaryota</taxon>
        <taxon>Metazoa</taxon>
        <taxon>Chordata</taxon>
        <taxon>Craniata</taxon>
        <taxon>Vertebrata</taxon>
        <taxon>Euteleostomi</taxon>
        <taxon>Actinopterygii</taxon>
        <taxon>Neopterygii</taxon>
        <taxon>Teleostei</taxon>
        <taxon>Ostariophysi</taxon>
        <taxon>Cypriniformes</taxon>
        <taxon>Cyprinidae</taxon>
        <taxon>Labeoninae</taxon>
        <taxon>Labeonini</taxon>
        <taxon>Labeo</taxon>
    </lineage>
</organism>
<evidence type="ECO:0000256" key="1">
    <source>
        <dbReference type="ARBA" id="ARBA00012368"/>
    </source>
</evidence>
<keyword evidence="3 12" id="KW-0378">Hydrolase</keyword>
<evidence type="ECO:0000256" key="7">
    <source>
        <dbReference type="ARBA" id="ARBA00023224"/>
    </source>
</evidence>
<dbReference type="SMART" id="SM00149">
    <property type="entry name" value="PLCYc"/>
    <property type="match status" value="1"/>
</dbReference>
<evidence type="ECO:0007829" key="19">
    <source>
        <dbReference type="PeptideAtlas" id="A0A498NTC0"/>
    </source>
</evidence>
<protein>
    <recommendedName>
        <fullName evidence="1 12">Phosphoinositide phospholipase C</fullName>
        <ecNumber evidence="1 12">3.1.4.11</ecNumber>
    </recommendedName>
</protein>
<dbReference type="GO" id="GO:0005509">
    <property type="term" value="F:calcium ion binding"/>
    <property type="evidence" value="ECO:0007669"/>
    <property type="project" value="InterPro"/>
</dbReference>
<dbReference type="EMBL" id="QBIY01011161">
    <property type="protein sequence ID" value="RXN34958.1"/>
    <property type="molecule type" value="Genomic_DNA"/>
</dbReference>
<feature type="binding site" evidence="11">
    <location>
        <position position="123"/>
    </location>
    <ligand>
        <name>Ca(2+)</name>
        <dbReference type="ChEBI" id="CHEBI:29108"/>
    </ligand>
</feature>
<dbReference type="EC" id="3.1.4.11" evidence="1 12"/>
<dbReference type="InterPro" id="IPR000008">
    <property type="entry name" value="C2_dom"/>
</dbReference>
<dbReference type="SUPFAM" id="SSF69989">
    <property type="entry name" value="C-terminal domain of PLC-beta"/>
    <property type="match status" value="1"/>
</dbReference>
<dbReference type="FunFam" id="2.60.40.150:FF:000008">
    <property type="entry name" value="1-phosphatidylinositol 4,5-bisphosphate phosphodiesterase"/>
    <property type="match status" value="1"/>
</dbReference>
<dbReference type="SUPFAM" id="SSF49562">
    <property type="entry name" value="C2 domain (Calcium/lipid-binding domain, CaLB)"/>
    <property type="match status" value="1"/>
</dbReference>
<dbReference type="PIRSF" id="PIRSF000956">
    <property type="entry name" value="PLC-beta"/>
    <property type="match status" value="1"/>
</dbReference>
<gene>
    <name evidence="17" type="ORF">ROHU_035947</name>
</gene>
<dbReference type="Pfam" id="PF00387">
    <property type="entry name" value="PI-PLC-Y"/>
    <property type="match status" value="1"/>
</dbReference>
<dbReference type="Pfam" id="PF08703">
    <property type="entry name" value="PLC-beta_C"/>
    <property type="match status" value="1"/>
</dbReference>
<keyword evidence="18" id="KW-1185">Reference proteome</keyword>
<proteinExistence type="evidence at protein level"/>
<dbReference type="GO" id="GO:0046488">
    <property type="term" value="P:phosphatidylinositol metabolic process"/>
    <property type="evidence" value="ECO:0007669"/>
    <property type="project" value="TreeGrafter"/>
</dbReference>
<dbReference type="InterPro" id="IPR017946">
    <property type="entry name" value="PLC-like_Pdiesterase_TIM-brl"/>
</dbReference>
<evidence type="ECO:0000256" key="11">
    <source>
        <dbReference type="PIRSR" id="PIRSR000956-2"/>
    </source>
</evidence>
<dbReference type="Gene3D" id="1.20.1230.10">
    <property type="entry name" value="Phospholipase C beta, distal C-terminal domain"/>
    <property type="match status" value="1"/>
</dbReference>
<keyword evidence="13" id="KW-0175">Coiled coil</keyword>
<feature type="binding site" evidence="11">
    <location>
        <position position="72"/>
    </location>
    <ligand>
        <name>Ca(2+)</name>
        <dbReference type="ChEBI" id="CHEBI:29108"/>
    </ligand>
</feature>
<accession>A0A498NTC0</accession>
<dbReference type="PANTHER" id="PTHR10336:SF36">
    <property type="entry name" value="1-PHOSPHATIDYLINOSITOL 4,5-BISPHOSPHATE PHOSPHODIESTERASE BETA-4"/>
    <property type="match status" value="1"/>
</dbReference>